<evidence type="ECO:0000313" key="4">
    <source>
        <dbReference type="Proteomes" id="UP001501490"/>
    </source>
</evidence>
<evidence type="ECO:0000313" key="3">
    <source>
        <dbReference type="EMBL" id="GAA3639024.1"/>
    </source>
</evidence>
<dbReference type="EMBL" id="BAABAB010000049">
    <property type="protein sequence ID" value="GAA3639024.1"/>
    <property type="molecule type" value="Genomic_DNA"/>
</dbReference>
<dbReference type="RefSeq" id="WP_344809172.1">
    <property type="nucleotide sequence ID" value="NZ_BAABAB010000049.1"/>
</dbReference>
<dbReference type="InterPro" id="IPR012551">
    <property type="entry name" value="DUF1707_SHOCT-like"/>
</dbReference>
<dbReference type="Pfam" id="PF08044">
    <property type="entry name" value="DUF1707"/>
    <property type="match status" value="1"/>
</dbReference>
<evidence type="ECO:0000256" key="1">
    <source>
        <dbReference type="SAM" id="MobiDB-lite"/>
    </source>
</evidence>
<dbReference type="Proteomes" id="UP001501490">
    <property type="component" value="Unassembled WGS sequence"/>
</dbReference>
<feature type="region of interest" description="Disordered" evidence="1">
    <location>
        <begin position="73"/>
        <end position="92"/>
    </location>
</feature>
<keyword evidence="4" id="KW-1185">Reference proteome</keyword>
<gene>
    <name evidence="3" type="ORF">GCM10022236_46890</name>
</gene>
<reference evidence="4" key="1">
    <citation type="journal article" date="2019" name="Int. J. Syst. Evol. Microbiol.">
        <title>The Global Catalogue of Microorganisms (GCM) 10K type strain sequencing project: providing services to taxonomists for standard genome sequencing and annotation.</title>
        <authorList>
            <consortium name="The Broad Institute Genomics Platform"/>
            <consortium name="The Broad Institute Genome Sequencing Center for Infectious Disease"/>
            <person name="Wu L."/>
            <person name="Ma J."/>
        </authorList>
    </citation>
    <scope>NUCLEOTIDE SEQUENCE [LARGE SCALE GENOMIC DNA]</scope>
    <source>
        <strain evidence="4">JCM 16929</strain>
    </source>
</reference>
<name>A0ABP7AS73_9ACTN</name>
<dbReference type="PANTHER" id="PTHR40763:SF5">
    <property type="entry name" value="MEMBRANE PROTEIN"/>
    <property type="match status" value="1"/>
</dbReference>
<protein>
    <submittedName>
        <fullName evidence="3">DUF1707 domain-containing protein</fullName>
    </submittedName>
</protein>
<dbReference type="PANTHER" id="PTHR40763">
    <property type="entry name" value="MEMBRANE PROTEIN-RELATED"/>
    <property type="match status" value="1"/>
</dbReference>
<proteinExistence type="predicted"/>
<feature type="domain" description="DUF1707" evidence="2">
    <location>
        <begin position="11"/>
        <end position="62"/>
    </location>
</feature>
<comment type="caution">
    <text evidence="3">The sequence shown here is derived from an EMBL/GenBank/DDBJ whole genome shotgun (WGS) entry which is preliminary data.</text>
</comment>
<accession>A0ABP7AS73</accession>
<organism evidence="3 4">
    <name type="scientific">Microlunatus ginsengisoli</name>
    <dbReference type="NCBI Taxonomy" id="363863"/>
    <lineage>
        <taxon>Bacteria</taxon>
        <taxon>Bacillati</taxon>
        <taxon>Actinomycetota</taxon>
        <taxon>Actinomycetes</taxon>
        <taxon>Propionibacteriales</taxon>
        <taxon>Propionibacteriaceae</taxon>
        <taxon>Microlunatus</taxon>
    </lineage>
</organism>
<evidence type="ECO:0000259" key="2">
    <source>
        <dbReference type="Pfam" id="PF08044"/>
    </source>
</evidence>
<sequence length="217" mass="23096">MSQDPVPLGQLRVGHAERDAVAEILQAAAADGRLGLDELDERLGVALQARTYADLEGLLSDLSVDLPWRATPTPAVQPVRTQGPPPVGYSREDPLRLEGGLSSEKRDGSWVIPPFVRLGSGMGSVKLNCLLARPAAGVIEVEVVPGAGSVLIILPDGWGVDADRLTKSMGSKTIKVPRDPAPGKPLLVFYGGVGLGSFKVRPGSRRELRRIEDARSR</sequence>